<sequence length="151" mass="16618">MAFAFHNSKKRAAPNVFLNNLSMSLAALLFGFVIAGALVVTGILSRAADVSIRSPSGQYLIESVPASSLLTPRDSVYLRFTDLNDLGHVYRTPLFSDVSLDMTADESDDAVGVVFIRLDKKIKVFTLALSNPRKHWLDLFISNTPYEVIPN</sequence>
<dbReference type="RefSeq" id="WP_252885025.1">
    <property type="nucleotide sequence ID" value="NZ_CP099599.1"/>
</dbReference>
<dbReference type="Proteomes" id="UP001056851">
    <property type="component" value="Chromosome"/>
</dbReference>
<accession>A0ABY5CDE3</accession>
<evidence type="ECO:0000313" key="1">
    <source>
        <dbReference type="EMBL" id="UST84982.1"/>
    </source>
</evidence>
<protein>
    <submittedName>
        <fullName evidence="1">Uncharacterized protein</fullName>
    </submittedName>
</protein>
<keyword evidence="2" id="KW-1185">Reference proteome</keyword>
<evidence type="ECO:0000313" key="2">
    <source>
        <dbReference type="Proteomes" id="UP001056851"/>
    </source>
</evidence>
<proteinExistence type="predicted"/>
<gene>
    <name evidence="1" type="ORF">NF677_26285</name>
</gene>
<dbReference type="EMBL" id="CP099599">
    <property type="protein sequence ID" value="UST84982.1"/>
    <property type="molecule type" value="Genomic_DNA"/>
</dbReference>
<name>A0ABY5CDE3_9PSED</name>
<organism evidence="1 2">
    <name type="scientific">Pseudomonas siliginis</name>
    <dbReference type="NCBI Taxonomy" id="2842346"/>
    <lineage>
        <taxon>Bacteria</taxon>
        <taxon>Pseudomonadati</taxon>
        <taxon>Pseudomonadota</taxon>
        <taxon>Gammaproteobacteria</taxon>
        <taxon>Pseudomonadales</taxon>
        <taxon>Pseudomonadaceae</taxon>
        <taxon>Pseudomonas</taxon>
    </lineage>
</organism>
<reference evidence="1" key="1">
    <citation type="submission" date="2022-06" db="EMBL/GenBank/DDBJ databases">
        <title>Investigating genetic diversity within the most abundant and prevalent non-pathogenic leaf-associated bacterial species interacting with Arabidopsis thaliana in natural habitats.</title>
        <authorList>
            <person name="Ramirez-Sanchez D."/>
            <person name="Gibelin-Viala C."/>
            <person name="Mayjonade B."/>
            <person name="Duflos R."/>
            <person name="Belmonte E."/>
            <person name="Pailler V."/>
            <person name="Bartoli C."/>
            <person name="Carrere S."/>
            <person name="Vailleau F."/>
            <person name="Roux F."/>
        </authorList>
    </citation>
    <scope>NUCLEOTIDE SEQUENCE</scope>
    <source>
        <strain evidence="1">OTU6ESPEB1</strain>
    </source>
</reference>